<reference evidence="1" key="1">
    <citation type="submission" date="2022-09" db="EMBL/GenBank/DDBJ databases">
        <title>Fusarium specimens isolated from Avocado Roots.</title>
        <authorList>
            <person name="Stajich J."/>
            <person name="Roper C."/>
            <person name="Heimlech-Rivalta G."/>
        </authorList>
    </citation>
    <scope>NUCLEOTIDE SEQUENCE</scope>
    <source>
        <strain evidence="1">A02</strain>
    </source>
</reference>
<dbReference type="Proteomes" id="UP001152087">
    <property type="component" value="Unassembled WGS sequence"/>
</dbReference>
<evidence type="ECO:0000313" key="2">
    <source>
        <dbReference type="Proteomes" id="UP001152087"/>
    </source>
</evidence>
<comment type="caution">
    <text evidence="1">The sequence shown here is derived from an EMBL/GenBank/DDBJ whole genome shotgun (WGS) entry which is preliminary data.</text>
</comment>
<keyword evidence="2" id="KW-1185">Reference proteome</keyword>
<dbReference type="EMBL" id="JAOQAV010000159">
    <property type="protein sequence ID" value="KAJ4176734.1"/>
    <property type="molecule type" value="Genomic_DNA"/>
</dbReference>
<gene>
    <name evidence="1" type="ORF">NW755_014252</name>
</gene>
<evidence type="ECO:0000313" key="1">
    <source>
        <dbReference type="EMBL" id="KAJ4176734.1"/>
    </source>
</evidence>
<accession>A0A9W8QUB3</accession>
<name>A0A9W8QUB3_9HYPO</name>
<dbReference type="AlphaFoldDB" id="A0A9W8QUB3"/>
<proteinExistence type="predicted"/>
<organism evidence="1 2">
    <name type="scientific">Fusarium falciforme</name>
    <dbReference type="NCBI Taxonomy" id="195108"/>
    <lineage>
        <taxon>Eukaryota</taxon>
        <taxon>Fungi</taxon>
        <taxon>Dikarya</taxon>
        <taxon>Ascomycota</taxon>
        <taxon>Pezizomycotina</taxon>
        <taxon>Sordariomycetes</taxon>
        <taxon>Hypocreomycetidae</taxon>
        <taxon>Hypocreales</taxon>
        <taxon>Nectriaceae</taxon>
        <taxon>Fusarium</taxon>
        <taxon>Fusarium solani species complex</taxon>
    </lineage>
</organism>
<sequence length="275" mass="29908">MPKQTRQLAGSMKWLVARYPQPPGRLIVLGSILTDPENPESSLNRKTGIIPIDKADKLDQTAAVRQQIHSELSNNGAAFLQVVPPDSPLFTGGVKVEKRSNEEAQVTVDAISVKAESFIPDKDYMDVALAEPEIVEYVKDRLWATSLYMIVGVATAGQLTVTEEGSRESLAAASTKASIPNTGLGLGAELSHGGTTKGGSTLKTEMACDFAYRVREFEYSKFSRKFKDKGDRVEGSMFGAGRNGGRDTEEDDVVARFEGWENEDIQVPEMFTLGG</sequence>
<dbReference type="OrthoDB" id="4500473at2759"/>
<protein>
    <submittedName>
        <fullName evidence="1">Uncharacterized protein</fullName>
    </submittedName>
</protein>